<accession>A0A0P1IT14</accession>
<dbReference type="EMBL" id="CYUE01000020">
    <property type="protein sequence ID" value="CUK26603.1"/>
    <property type="molecule type" value="Genomic_DNA"/>
</dbReference>
<keyword evidence="1" id="KW-1133">Transmembrane helix</keyword>
<protein>
    <recommendedName>
        <fullName evidence="4">SNARE associated Golgi protein</fullName>
    </recommendedName>
</protein>
<keyword evidence="1" id="KW-0472">Membrane</keyword>
<feature type="transmembrane region" description="Helical" evidence="1">
    <location>
        <begin position="160"/>
        <end position="187"/>
    </location>
</feature>
<dbReference type="STRING" id="1715691.TA5113_01246"/>
<organism evidence="2 3">
    <name type="scientific">Cognatishimia activa</name>
    <dbReference type="NCBI Taxonomy" id="1715691"/>
    <lineage>
        <taxon>Bacteria</taxon>
        <taxon>Pseudomonadati</taxon>
        <taxon>Pseudomonadota</taxon>
        <taxon>Alphaproteobacteria</taxon>
        <taxon>Rhodobacterales</taxon>
        <taxon>Paracoccaceae</taxon>
        <taxon>Cognatishimia</taxon>
    </lineage>
</organism>
<feature type="transmembrane region" description="Helical" evidence="1">
    <location>
        <begin position="48"/>
        <end position="68"/>
    </location>
</feature>
<reference evidence="3" key="1">
    <citation type="submission" date="2015-09" db="EMBL/GenBank/DDBJ databases">
        <authorList>
            <person name="Rodrigo-Torres Lidia"/>
            <person name="Arahal R.David."/>
        </authorList>
    </citation>
    <scope>NUCLEOTIDE SEQUENCE [LARGE SCALE GENOMIC DNA]</scope>
    <source>
        <strain evidence="3">CECT 5114</strain>
    </source>
</reference>
<feature type="transmembrane region" description="Helical" evidence="1">
    <location>
        <begin position="74"/>
        <end position="101"/>
    </location>
</feature>
<gene>
    <name evidence="2" type="ORF">TA5114_02418</name>
</gene>
<feature type="transmembrane region" description="Helical" evidence="1">
    <location>
        <begin position="193"/>
        <end position="214"/>
    </location>
</feature>
<evidence type="ECO:0000313" key="2">
    <source>
        <dbReference type="EMBL" id="CUK26603.1"/>
    </source>
</evidence>
<dbReference type="AlphaFoldDB" id="A0A0P1IT14"/>
<sequence length="218" mass="23721">MRALLGRIWTVRRAVALYAGVLTLGWLAGSYLRDLAIPEMRPMNEPRIHAMVMVALVVFIVAAAIPFVPGAEVGFALLFFFGAQAAPLVFLGMVGAMVLSYSVAKIVPIRSLISLSNWLRLGKITEFLRRQQAAEPQNEPKAIMQNLDNRLARFAVKNRYLVLIILLNTPGNSILGGGGGLAFFAGLSNAYRFWPFLLSVVIAVAPVPLAFKILDLAG</sequence>
<evidence type="ECO:0008006" key="4">
    <source>
        <dbReference type="Google" id="ProtNLM"/>
    </source>
</evidence>
<keyword evidence="1" id="KW-0812">Transmembrane</keyword>
<dbReference type="Proteomes" id="UP000051184">
    <property type="component" value="Unassembled WGS sequence"/>
</dbReference>
<name>A0A0P1IT14_9RHOB</name>
<keyword evidence="3" id="KW-1185">Reference proteome</keyword>
<evidence type="ECO:0000313" key="3">
    <source>
        <dbReference type="Proteomes" id="UP000051184"/>
    </source>
</evidence>
<feature type="transmembrane region" description="Helical" evidence="1">
    <location>
        <begin position="15"/>
        <end position="36"/>
    </location>
</feature>
<evidence type="ECO:0000256" key="1">
    <source>
        <dbReference type="SAM" id="Phobius"/>
    </source>
</evidence>
<proteinExistence type="predicted"/>